<dbReference type="AlphaFoldDB" id="A0A2U3BC05"/>
<keyword evidence="1" id="KW-0535">Nitrogen fixation</keyword>
<dbReference type="OrthoDB" id="7689335at2"/>
<accession>A0A2U3BC05</accession>
<evidence type="ECO:0008006" key="4">
    <source>
        <dbReference type="Google" id="ProtNLM"/>
    </source>
</evidence>
<dbReference type="InterPro" id="IPR024899">
    <property type="entry name" value="CowN"/>
</dbReference>
<dbReference type="EMBL" id="QFWT01000002">
    <property type="protein sequence ID" value="PWI34319.1"/>
    <property type="molecule type" value="Genomic_DNA"/>
</dbReference>
<dbReference type="Pfam" id="PF20543">
    <property type="entry name" value="CowN"/>
    <property type="match status" value="1"/>
</dbReference>
<sequence>MGSVDYRTSSLFEKNEYQDRDKEQNEEMLDRIISHIDKGGANAFWEQFKQKAEQMRANQGHIPDAQYLLHSNVYYIRDFLEAHNDQQGLDLLDKLESDCF</sequence>
<dbReference type="GO" id="GO:0009399">
    <property type="term" value="P:nitrogen fixation"/>
    <property type="evidence" value="ECO:0007669"/>
    <property type="project" value="InterPro"/>
</dbReference>
<dbReference type="RefSeq" id="WP_109318657.1">
    <property type="nucleotide sequence ID" value="NZ_QFWT01000002.1"/>
</dbReference>
<evidence type="ECO:0000313" key="2">
    <source>
        <dbReference type="EMBL" id="PWI34319.1"/>
    </source>
</evidence>
<organism evidence="2 3">
    <name type="scientific">Vibrio albus</name>
    <dbReference type="NCBI Taxonomy" id="2200953"/>
    <lineage>
        <taxon>Bacteria</taxon>
        <taxon>Pseudomonadati</taxon>
        <taxon>Pseudomonadota</taxon>
        <taxon>Gammaproteobacteria</taxon>
        <taxon>Vibrionales</taxon>
        <taxon>Vibrionaceae</taxon>
        <taxon>Vibrio</taxon>
    </lineage>
</organism>
<reference evidence="2 3" key="1">
    <citation type="submission" date="2018-05" db="EMBL/GenBank/DDBJ databases">
        <title>Vibrio limimaris sp. nov., isolated from marine sediment.</title>
        <authorList>
            <person name="Li C.-M."/>
        </authorList>
    </citation>
    <scope>NUCLEOTIDE SEQUENCE [LARGE SCALE GENOMIC DNA]</scope>
    <source>
        <strain evidence="2 3">E4404</strain>
    </source>
</reference>
<evidence type="ECO:0000313" key="3">
    <source>
        <dbReference type="Proteomes" id="UP000245362"/>
    </source>
</evidence>
<evidence type="ECO:0000256" key="1">
    <source>
        <dbReference type="ARBA" id="ARBA00023231"/>
    </source>
</evidence>
<protein>
    <recommendedName>
        <fullName evidence="4">CO weal-nitrogenase</fullName>
    </recommendedName>
</protein>
<dbReference type="NCBIfam" id="NF033689">
    <property type="entry name" value="N2Fix_CO_CowN"/>
    <property type="match status" value="1"/>
</dbReference>
<dbReference type="Proteomes" id="UP000245362">
    <property type="component" value="Unassembled WGS sequence"/>
</dbReference>
<gene>
    <name evidence="2" type="ORF">DI392_04185</name>
</gene>
<keyword evidence="3" id="KW-1185">Reference proteome</keyword>
<name>A0A2U3BC05_9VIBR</name>
<proteinExistence type="predicted"/>
<comment type="caution">
    <text evidence="2">The sequence shown here is derived from an EMBL/GenBank/DDBJ whole genome shotgun (WGS) entry which is preliminary data.</text>
</comment>